<organism evidence="2 3">
    <name type="scientific">Actinomadura fulvescens</name>
    <dbReference type="NCBI Taxonomy" id="46160"/>
    <lineage>
        <taxon>Bacteria</taxon>
        <taxon>Bacillati</taxon>
        <taxon>Actinomycetota</taxon>
        <taxon>Actinomycetes</taxon>
        <taxon>Streptosporangiales</taxon>
        <taxon>Thermomonosporaceae</taxon>
        <taxon>Actinomadura</taxon>
    </lineage>
</organism>
<name>A0ABP6CN12_9ACTN</name>
<feature type="compositionally biased region" description="Basic and acidic residues" evidence="1">
    <location>
        <begin position="59"/>
        <end position="78"/>
    </location>
</feature>
<feature type="compositionally biased region" description="Gly residues" evidence="1">
    <location>
        <begin position="39"/>
        <end position="56"/>
    </location>
</feature>
<evidence type="ECO:0000256" key="1">
    <source>
        <dbReference type="SAM" id="MobiDB-lite"/>
    </source>
</evidence>
<evidence type="ECO:0000313" key="3">
    <source>
        <dbReference type="Proteomes" id="UP001501509"/>
    </source>
</evidence>
<feature type="region of interest" description="Disordered" evidence="1">
    <location>
        <begin position="1"/>
        <end position="78"/>
    </location>
</feature>
<feature type="compositionally biased region" description="Low complexity" evidence="1">
    <location>
        <begin position="28"/>
        <end position="38"/>
    </location>
</feature>
<gene>
    <name evidence="2" type="ORF">GCM10010411_67510</name>
</gene>
<proteinExistence type="predicted"/>
<comment type="caution">
    <text evidence="2">The sequence shown here is derived from an EMBL/GenBank/DDBJ whole genome shotgun (WGS) entry which is preliminary data.</text>
</comment>
<feature type="region of interest" description="Disordered" evidence="1">
    <location>
        <begin position="146"/>
        <end position="182"/>
    </location>
</feature>
<reference evidence="3" key="1">
    <citation type="journal article" date="2019" name="Int. J. Syst. Evol. Microbiol.">
        <title>The Global Catalogue of Microorganisms (GCM) 10K type strain sequencing project: providing services to taxonomists for standard genome sequencing and annotation.</title>
        <authorList>
            <consortium name="The Broad Institute Genomics Platform"/>
            <consortium name="The Broad Institute Genome Sequencing Center for Infectious Disease"/>
            <person name="Wu L."/>
            <person name="Ma J."/>
        </authorList>
    </citation>
    <scope>NUCLEOTIDE SEQUENCE [LARGE SCALE GENOMIC DNA]</scope>
    <source>
        <strain evidence="3">JCM 6833</strain>
    </source>
</reference>
<dbReference type="RefSeq" id="WP_344546526.1">
    <property type="nucleotide sequence ID" value="NZ_BAAATD010000010.1"/>
</dbReference>
<sequence>MTKGTEAAAAEDATAAANSAPGGTSGGETDATEAADCGTGAGAETGAEGGEGGESGGRAAREAARYRTQLREAASERDQLRGVVTAMQRAEVERLAMTGQKGKGWRSKLQDGTDLWAFGVQLEDLVDENGQLDPDKVHDAVADLVERKPHLSPRDLGAGQNVQGVRSRSGGPERMGGIFKAR</sequence>
<keyword evidence="3" id="KW-1185">Reference proteome</keyword>
<dbReference type="Proteomes" id="UP001501509">
    <property type="component" value="Unassembled WGS sequence"/>
</dbReference>
<accession>A0ABP6CN12</accession>
<evidence type="ECO:0000313" key="2">
    <source>
        <dbReference type="EMBL" id="GAA2621985.1"/>
    </source>
</evidence>
<feature type="compositionally biased region" description="Low complexity" evidence="1">
    <location>
        <begin position="1"/>
        <end position="17"/>
    </location>
</feature>
<protein>
    <submittedName>
        <fullName evidence="2">Uncharacterized protein</fullName>
    </submittedName>
</protein>
<dbReference type="EMBL" id="BAAATD010000010">
    <property type="protein sequence ID" value="GAA2621985.1"/>
    <property type="molecule type" value="Genomic_DNA"/>
</dbReference>